<dbReference type="GO" id="GO:0009380">
    <property type="term" value="C:excinuclease repair complex"/>
    <property type="evidence" value="ECO:0007669"/>
    <property type="project" value="TreeGrafter"/>
</dbReference>
<evidence type="ECO:0000259" key="3">
    <source>
        <dbReference type="PROSITE" id="PS50164"/>
    </source>
</evidence>
<feature type="region of interest" description="Disordered" evidence="2">
    <location>
        <begin position="621"/>
        <end position="640"/>
    </location>
</feature>
<dbReference type="InterPro" id="IPR047296">
    <property type="entry name" value="GIY-YIG_UvrC_Cho"/>
</dbReference>
<dbReference type="FunFam" id="3.30.420.10:FF:000045">
    <property type="entry name" value="3'-5' exonuclease DinG"/>
    <property type="match status" value="1"/>
</dbReference>
<dbReference type="PROSITE" id="PS50164">
    <property type="entry name" value="GIY_YIG"/>
    <property type="match status" value="1"/>
</dbReference>
<dbReference type="OrthoDB" id="9803913at2"/>
<proteinExistence type="predicted"/>
<dbReference type="InterPro" id="IPR006054">
    <property type="entry name" value="DnaQ"/>
</dbReference>
<dbReference type="Pfam" id="PF01541">
    <property type="entry name" value="GIY-YIG"/>
    <property type="match status" value="1"/>
</dbReference>
<organism evidence="4 5">
    <name type="scientific">Cellulomonas carbonis T26</name>
    <dbReference type="NCBI Taxonomy" id="947969"/>
    <lineage>
        <taxon>Bacteria</taxon>
        <taxon>Bacillati</taxon>
        <taxon>Actinomycetota</taxon>
        <taxon>Actinomycetes</taxon>
        <taxon>Micrococcales</taxon>
        <taxon>Cellulomonadaceae</taxon>
        <taxon>Cellulomonas</taxon>
    </lineage>
</organism>
<dbReference type="GO" id="GO:0006289">
    <property type="term" value="P:nucleotide-excision repair"/>
    <property type="evidence" value="ECO:0007669"/>
    <property type="project" value="InterPro"/>
</dbReference>
<dbReference type="PANTHER" id="PTHR30562">
    <property type="entry name" value="UVRC/OXIDOREDUCTASE"/>
    <property type="match status" value="1"/>
</dbReference>
<dbReference type="NCBIfam" id="NF005905">
    <property type="entry name" value="PRK07883.1-3"/>
    <property type="match status" value="1"/>
</dbReference>
<dbReference type="AlphaFoldDB" id="A0A0A0BRE3"/>
<dbReference type="InterPro" id="IPR035901">
    <property type="entry name" value="GIY-YIG_endonuc_sf"/>
</dbReference>
<sequence length="640" mass="67806">MSSPQVAASPRQGRAPGDAAQGACPPQRGVQPTFEQIGTSLRDVTFVVVDLETTGASPATCGITEIGAVKVRGGEVLAELQTLVDPGGPVPAAIAALTGITTSMVRGAPSIREVLPSFLEMIRGAVLVAHNASFDIGFLKAAAAAHGYAWPDNQVVDTVALARRAVLRDEVPNHKLSTLAAYFRASVTPEHRALADARATVDVLHALLGRLAPLGITHLEDLATATDPVPAARRRKRHLADGLPDAPGVYQFRDARGEVLYVGTSTSIRTRVRSYFTAAEKRRRMTEMVGLAEEVVPVVCGTVLEARVRELRLIAEHSPRYNRRSRFPERRPWVRLTVEPFPRLSVVREVRADAPGPHAEAHIGPYASRADALLAIEALHATFRLRQCAGRLPTTPAQGASECALAGMGRCGAPCTGGQTASAYGEVVDAARAAMRTDPSAVVQTHAERIAALVAEERFEEAAGVRDRLDAFLRGAARAQRSDRMARTPQLVAARRSADHGWEVVVVRHGRLCATATTPPRTDPRPTIASLVATAEHVEPPVAPATAAHPEEVELVLAWLDEPGTRLVEVGDGWACPVRGAEAFHVRGTTAAAVAVGRTGWRPTPDVGPPAVASPMAELVGGDAPDLTRARGTAGEPVSP</sequence>
<dbReference type="CDD" id="cd10434">
    <property type="entry name" value="GIY-YIG_UvrC_Cho"/>
    <property type="match status" value="1"/>
</dbReference>
<dbReference type="NCBIfam" id="TIGR00573">
    <property type="entry name" value="dnaq"/>
    <property type="match status" value="1"/>
</dbReference>
<dbReference type="InterPro" id="IPR050066">
    <property type="entry name" value="UvrABC_protein_C"/>
</dbReference>
<dbReference type="GO" id="GO:0003887">
    <property type="term" value="F:DNA-directed DNA polymerase activity"/>
    <property type="evidence" value="ECO:0007669"/>
    <property type="project" value="InterPro"/>
</dbReference>
<dbReference type="SMART" id="SM00465">
    <property type="entry name" value="GIYc"/>
    <property type="match status" value="1"/>
</dbReference>
<keyword evidence="1" id="KW-0269">Exonuclease</keyword>
<dbReference type="Gene3D" id="3.30.420.10">
    <property type="entry name" value="Ribonuclease H-like superfamily/Ribonuclease H"/>
    <property type="match status" value="1"/>
</dbReference>
<reference evidence="4 5" key="1">
    <citation type="submission" date="2013-08" db="EMBL/GenBank/DDBJ databases">
        <title>Genome sequencing of Cellulomonas carbonis T26.</title>
        <authorList>
            <person name="Chen F."/>
            <person name="Li Y."/>
            <person name="Wang G."/>
        </authorList>
    </citation>
    <scope>NUCLEOTIDE SEQUENCE [LARGE SCALE GENOMIC DNA]</scope>
    <source>
        <strain evidence="4 5">T26</strain>
    </source>
</reference>
<dbReference type="InterPro" id="IPR000305">
    <property type="entry name" value="GIY-YIG_endonuc"/>
</dbReference>
<keyword evidence="1" id="KW-0540">Nuclease</keyword>
<dbReference type="InterPro" id="IPR036397">
    <property type="entry name" value="RNaseH_sf"/>
</dbReference>
<dbReference type="EMBL" id="AXCY01000047">
    <property type="protein sequence ID" value="KGM10525.1"/>
    <property type="molecule type" value="Genomic_DNA"/>
</dbReference>
<dbReference type="GO" id="GO:0004527">
    <property type="term" value="F:exonuclease activity"/>
    <property type="evidence" value="ECO:0007669"/>
    <property type="project" value="UniProtKB-KW"/>
</dbReference>
<dbReference type="GO" id="GO:0003677">
    <property type="term" value="F:DNA binding"/>
    <property type="evidence" value="ECO:0007669"/>
    <property type="project" value="InterPro"/>
</dbReference>
<dbReference type="PANTHER" id="PTHR30562:SF1">
    <property type="entry name" value="UVRABC SYSTEM PROTEIN C"/>
    <property type="match status" value="1"/>
</dbReference>
<dbReference type="SUPFAM" id="SSF53098">
    <property type="entry name" value="Ribonuclease H-like"/>
    <property type="match status" value="1"/>
</dbReference>
<dbReference type="SMART" id="SM00479">
    <property type="entry name" value="EXOIII"/>
    <property type="match status" value="1"/>
</dbReference>
<dbReference type="InterPro" id="IPR013520">
    <property type="entry name" value="Ribonucl_H"/>
</dbReference>
<feature type="domain" description="GIY-YIG" evidence="3">
    <location>
        <begin position="245"/>
        <end position="323"/>
    </location>
</feature>
<evidence type="ECO:0000313" key="5">
    <source>
        <dbReference type="Proteomes" id="UP000029839"/>
    </source>
</evidence>
<keyword evidence="1" id="KW-0378">Hydrolase</keyword>
<dbReference type="Gene3D" id="3.40.1440.10">
    <property type="entry name" value="GIY-YIG endonuclease"/>
    <property type="match status" value="1"/>
</dbReference>
<dbReference type="Pfam" id="PF00929">
    <property type="entry name" value="RNase_T"/>
    <property type="match status" value="1"/>
</dbReference>
<dbReference type="RefSeq" id="WP_081978745.1">
    <property type="nucleotide sequence ID" value="NZ_AXCY01000047.1"/>
</dbReference>
<keyword evidence="5" id="KW-1185">Reference proteome</keyword>
<comment type="caution">
    <text evidence="4">The sequence shown here is derived from an EMBL/GenBank/DDBJ whole genome shotgun (WGS) entry which is preliminary data.</text>
</comment>
<protein>
    <submittedName>
        <fullName evidence="4">Endonuclease</fullName>
    </submittedName>
</protein>
<dbReference type="GO" id="GO:0004519">
    <property type="term" value="F:endonuclease activity"/>
    <property type="evidence" value="ECO:0007669"/>
    <property type="project" value="UniProtKB-KW"/>
</dbReference>
<reference evidence="4 5" key="2">
    <citation type="journal article" date="2015" name="Stand. Genomic Sci.">
        <title>Draft genome sequence of Cellulomonas carbonis T26(T) and comparative analysis of six Cellulomonas genomes.</title>
        <authorList>
            <person name="Zhuang W."/>
            <person name="Zhang S."/>
            <person name="Xia X."/>
            <person name="Wang G."/>
        </authorList>
    </citation>
    <scope>NUCLEOTIDE SEQUENCE [LARGE SCALE GENOMIC DNA]</scope>
    <source>
        <strain evidence="4 5">T26</strain>
    </source>
</reference>
<evidence type="ECO:0000256" key="2">
    <source>
        <dbReference type="SAM" id="MobiDB-lite"/>
    </source>
</evidence>
<dbReference type="NCBIfam" id="NF005907">
    <property type="entry name" value="PRK07883.1-5"/>
    <property type="match status" value="1"/>
</dbReference>
<dbReference type="InterPro" id="IPR012337">
    <property type="entry name" value="RNaseH-like_sf"/>
</dbReference>
<dbReference type="SUPFAM" id="SSF82771">
    <property type="entry name" value="GIY-YIG endonuclease"/>
    <property type="match status" value="1"/>
</dbReference>
<dbReference type="Proteomes" id="UP000029839">
    <property type="component" value="Unassembled WGS sequence"/>
</dbReference>
<gene>
    <name evidence="4" type="ORF">N868_14665</name>
</gene>
<dbReference type="GO" id="GO:0006260">
    <property type="term" value="P:DNA replication"/>
    <property type="evidence" value="ECO:0007669"/>
    <property type="project" value="InterPro"/>
</dbReference>
<evidence type="ECO:0000313" key="4">
    <source>
        <dbReference type="EMBL" id="KGM10525.1"/>
    </source>
</evidence>
<evidence type="ECO:0000256" key="1">
    <source>
        <dbReference type="ARBA" id="ARBA00022839"/>
    </source>
</evidence>
<dbReference type="CDD" id="cd06127">
    <property type="entry name" value="DEDDh"/>
    <property type="match status" value="1"/>
</dbReference>
<accession>A0A0A0BRE3</accession>
<feature type="region of interest" description="Disordered" evidence="2">
    <location>
        <begin position="1"/>
        <end position="31"/>
    </location>
</feature>
<keyword evidence="4" id="KW-0255">Endonuclease</keyword>
<name>A0A0A0BRE3_9CELL</name>